<dbReference type="GO" id="GO:0006508">
    <property type="term" value="P:proteolysis"/>
    <property type="evidence" value="ECO:0007669"/>
    <property type="project" value="UniProtKB-KW"/>
</dbReference>
<evidence type="ECO:0000313" key="12">
    <source>
        <dbReference type="Proteomes" id="UP001107558"/>
    </source>
</evidence>
<dbReference type="Gene3D" id="3.30.70.360">
    <property type="match status" value="1"/>
</dbReference>
<feature type="binding site" description="in other chain" evidence="7">
    <location>
        <position position="420"/>
    </location>
    <ligand>
        <name>substrate</name>
        <note>ligand shared between homodimeric partners</note>
    </ligand>
</feature>
<feature type="binding site" evidence="8">
    <location>
        <position position="448"/>
    </location>
    <ligand>
        <name>Mn(2+)</name>
        <dbReference type="ChEBI" id="CHEBI:29035"/>
        <label>1</label>
    </ligand>
</feature>
<name>A0A9J6BC64_POLVA</name>
<feature type="binding site" evidence="8">
    <location>
        <position position="197"/>
    </location>
    <ligand>
        <name>Mn(2+)</name>
        <dbReference type="ChEBI" id="CHEBI:29035"/>
        <label>2</label>
    </ligand>
</feature>
<feature type="binding site" evidence="8">
    <location>
        <position position="170"/>
    </location>
    <ligand>
        <name>Mn(2+)</name>
        <dbReference type="ChEBI" id="CHEBI:29035"/>
        <label>1</label>
    </ligand>
</feature>
<feature type="binding site" evidence="8">
    <location>
        <position position="135"/>
    </location>
    <ligand>
        <name>Mn(2+)</name>
        <dbReference type="ChEBI" id="CHEBI:29035"/>
        <label>1</label>
    </ligand>
</feature>
<evidence type="ECO:0000256" key="3">
    <source>
        <dbReference type="ARBA" id="ARBA00022723"/>
    </source>
</evidence>
<dbReference type="InterPro" id="IPR017153">
    <property type="entry name" value="CNDP/DUG1"/>
</dbReference>
<feature type="binding site" evidence="8">
    <location>
        <position position="135"/>
    </location>
    <ligand>
        <name>Mn(2+)</name>
        <dbReference type="ChEBI" id="CHEBI:29035"/>
        <label>2</label>
    </ligand>
</feature>
<dbReference type="InterPro" id="IPR002933">
    <property type="entry name" value="Peptidase_M20"/>
</dbReference>
<sequence>MSLPEKLEKLFGYIDQNKAKYIETLTEAVAIKSVSAWPNCRNECQRMIDFAQKKMEALGIKCEQVDIGMQTLPDGTTLKLPNVVMGVLGNDPAKKTIVVYGHLDVQPALKEDGWDTDPFILTLKDGKLYGRGSSDDKGPVLGWLNAIEAYQKLGLDVPVNLKFVFEGMEESGSEGLDDLLVARKDWFKDVDYVCISDNYWLGNQHPCITYGLRGICYFGLEITCASKDLHSGVFGGAVHEAMTDLIHLMSTLVDVNGKILIPGIYDDVAPLLPNENEIYEKISFDVEAFRQSVGAPGKLMHDSKTKLLQHRWRYPSLSLHGVEGAFYEPGQKTVIPRKVIGKFSIRAVPNQEPEKIEKLVVDYVTRKFAELKSPNEIKCYMAHGGRPWTENPNHEHYQAAVRATKHVYKVEPDMTREGGSIPVTLTFQEVSGKNVLLLPMGCGDDGAHSQNEKIDVRNYIEGSKLLGAYLYEVAQIQ</sequence>
<dbReference type="InterPro" id="IPR011650">
    <property type="entry name" value="Peptidase_M20_dimer"/>
</dbReference>
<dbReference type="EMBL" id="JADBJN010000004">
    <property type="protein sequence ID" value="KAG5667174.1"/>
    <property type="molecule type" value="Genomic_DNA"/>
</dbReference>
<dbReference type="PANTHER" id="PTHR43270">
    <property type="entry name" value="BETA-ALA-HIS DIPEPTIDASE"/>
    <property type="match status" value="1"/>
</dbReference>
<feature type="binding site" evidence="8">
    <location>
        <position position="102"/>
    </location>
    <ligand>
        <name>Mn(2+)</name>
        <dbReference type="ChEBI" id="CHEBI:29035"/>
        <label>2</label>
    </ligand>
</feature>
<dbReference type="AlphaFoldDB" id="A0A9J6BC64"/>
<dbReference type="CDD" id="cd05676">
    <property type="entry name" value="M20_dipept_like_CNDP"/>
    <property type="match status" value="1"/>
</dbReference>
<feature type="domain" description="Peptidase M20 dimerisation" evidence="10">
    <location>
        <begin position="211"/>
        <end position="369"/>
    </location>
</feature>
<evidence type="ECO:0000313" key="11">
    <source>
        <dbReference type="EMBL" id="KAG5667174.1"/>
    </source>
</evidence>
<feature type="binding site" evidence="7">
    <location>
        <position position="333"/>
    </location>
    <ligand>
        <name>substrate</name>
        <note>ligand shared between homodimeric partners</note>
    </ligand>
</feature>
<evidence type="ECO:0000256" key="9">
    <source>
        <dbReference type="PIRSR" id="PIRSR037242-4"/>
    </source>
</evidence>
<comment type="cofactor">
    <cofactor evidence="8">
        <name>Mn(2+)</name>
        <dbReference type="ChEBI" id="CHEBI:29035"/>
    </cofactor>
    <text evidence="8">Binds 2 manganese ions per subunit.</text>
</comment>
<feature type="binding site" description="in other chain" evidence="7">
    <location>
        <position position="448"/>
    </location>
    <ligand>
        <name>substrate</name>
        <note>ligand shared between homodimeric partners</note>
    </ligand>
</feature>
<dbReference type="Proteomes" id="UP001107558">
    <property type="component" value="Chromosome 4"/>
</dbReference>
<feature type="active site" evidence="6">
    <location>
        <position position="104"/>
    </location>
</feature>
<keyword evidence="12" id="KW-1185">Reference proteome</keyword>
<organism evidence="11 12">
    <name type="scientific">Polypedilum vanderplanki</name>
    <name type="common">Sleeping chironomid midge</name>
    <dbReference type="NCBI Taxonomy" id="319348"/>
    <lineage>
        <taxon>Eukaryota</taxon>
        <taxon>Metazoa</taxon>
        <taxon>Ecdysozoa</taxon>
        <taxon>Arthropoda</taxon>
        <taxon>Hexapoda</taxon>
        <taxon>Insecta</taxon>
        <taxon>Pterygota</taxon>
        <taxon>Neoptera</taxon>
        <taxon>Endopterygota</taxon>
        <taxon>Diptera</taxon>
        <taxon>Nematocera</taxon>
        <taxon>Chironomoidea</taxon>
        <taxon>Chironomidae</taxon>
        <taxon>Chironominae</taxon>
        <taxon>Polypedilum</taxon>
        <taxon>Polypedilum</taxon>
    </lineage>
</organism>
<dbReference type="Gene3D" id="3.40.630.10">
    <property type="entry name" value="Zn peptidases"/>
    <property type="match status" value="1"/>
</dbReference>
<comment type="similarity">
    <text evidence="1">Belongs to the peptidase M20A family.</text>
</comment>
<dbReference type="OrthoDB" id="7832001at2759"/>
<dbReference type="Pfam" id="PF07687">
    <property type="entry name" value="M20_dimer"/>
    <property type="match status" value="1"/>
</dbReference>
<feature type="binding site" description="in other chain" evidence="7">
    <location>
        <position position="197"/>
    </location>
    <ligand>
        <name>substrate</name>
        <note>ligand shared between homodimeric partners</note>
    </ligand>
</feature>
<evidence type="ECO:0000256" key="1">
    <source>
        <dbReference type="ARBA" id="ARBA00006247"/>
    </source>
</evidence>
<feature type="active site" description="Proton acceptor" evidence="6">
    <location>
        <position position="169"/>
    </location>
</feature>
<keyword evidence="8" id="KW-0464">Manganese</keyword>
<evidence type="ECO:0000256" key="5">
    <source>
        <dbReference type="ARBA" id="ARBA00023049"/>
    </source>
</evidence>
<gene>
    <name evidence="11" type="ORF">PVAND_015169</name>
</gene>
<keyword evidence="3 8" id="KW-0479">Metal-binding</keyword>
<dbReference type="Pfam" id="PF01546">
    <property type="entry name" value="Peptidase_M20"/>
    <property type="match status" value="1"/>
</dbReference>
<dbReference type="PANTHER" id="PTHR43270:SF4">
    <property type="entry name" value="CARNOSINE DIPEPTIDASE 2, ISOFORM A"/>
    <property type="match status" value="1"/>
</dbReference>
<evidence type="ECO:0000256" key="6">
    <source>
        <dbReference type="PIRSR" id="PIRSR037242-1"/>
    </source>
</evidence>
<evidence type="ECO:0000256" key="2">
    <source>
        <dbReference type="ARBA" id="ARBA00022670"/>
    </source>
</evidence>
<evidence type="ECO:0000256" key="4">
    <source>
        <dbReference type="ARBA" id="ARBA00022801"/>
    </source>
</evidence>
<dbReference type="SUPFAM" id="SSF53187">
    <property type="entry name" value="Zn-dependent exopeptidases"/>
    <property type="match status" value="1"/>
</dbReference>
<reference evidence="11" key="1">
    <citation type="submission" date="2021-03" db="EMBL/GenBank/DDBJ databases">
        <title>Chromosome level genome of the anhydrobiotic midge Polypedilum vanderplanki.</title>
        <authorList>
            <person name="Yoshida Y."/>
            <person name="Kikawada T."/>
            <person name="Gusev O."/>
        </authorList>
    </citation>
    <scope>NUCLEOTIDE SEQUENCE</scope>
    <source>
        <strain evidence="11">NIAS01</strain>
        <tissue evidence="11">Whole body or cell culture</tissue>
    </source>
</reference>
<dbReference type="GO" id="GO:0046872">
    <property type="term" value="F:metal ion binding"/>
    <property type="evidence" value="ECO:0007669"/>
    <property type="project" value="UniProtKB-KW"/>
</dbReference>
<dbReference type="InterPro" id="IPR051458">
    <property type="entry name" value="Cyt/Met_Dipeptidase"/>
</dbReference>
<feature type="binding site" evidence="7">
    <location>
        <position position="230"/>
    </location>
    <ligand>
        <name>substrate</name>
        <note>ligand shared between homodimeric partners</note>
    </ligand>
</feature>
<dbReference type="PIRSF" id="PIRSF037242">
    <property type="entry name" value="CNDP_dipeptidase"/>
    <property type="match status" value="1"/>
</dbReference>
<protein>
    <recommendedName>
        <fullName evidence="10">Peptidase M20 dimerisation domain-containing protein</fullName>
    </recommendedName>
</protein>
<keyword evidence="4" id="KW-0378">Hydrolase</keyword>
<dbReference type="GO" id="GO:0070573">
    <property type="term" value="F:metallodipeptidase activity"/>
    <property type="evidence" value="ECO:0007669"/>
    <property type="project" value="InterPro"/>
</dbReference>
<feature type="site" description="Important for catalytic activity" evidence="9">
    <location>
        <position position="230"/>
    </location>
</feature>
<keyword evidence="2" id="KW-0645">Protease</keyword>
<evidence type="ECO:0000259" key="10">
    <source>
        <dbReference type="Pfam" id="PF07687"/>
    </source>
</evidence>
<keyword evidence="5" id="KW-0482">Metalloprotease</keyword>
<feature type="binding site" description="in other chain" evidence="7">
    <location>
        <position position="346"/>
    </location>
    <ligand>
        <name>substrate</name>
        <note>ligand shared between homodimeric partners</note>
    </ligand>
</feature>
<evidence type="ECO:0000256" key="7">
    <source>
        <dbReference type="PIRSR" id="PIRSR037242-2"/>
    </source>
</evidence>
<dbReference type="PROSITE" id="PS00759">
    <property type="entry name" value="ARGE_DAPE_CPG2_2"/>
    <property type="match status" value="1"/>
</dbReference>
<accession>A0A9J6BC64</accession>
<proteinExistence type="inferred from homology"/>
<comment type="caution">
    <text evidence="11">The sequence shown here is derived from an EMBL/GenBank/DDBJ whole genome shotgun (WGS) entry which is preliminary data.</text>
</comment>
<dbReference type="InterPro" id="IPR001261">
    <property type="entry name" value="ArgE/DapE_CS"/>
</dbReference>
<evidence type="ECO:0000256" key="8">
    <source>
        <dbReference type="PIRSR" id="PIRSR037242-3"/>
    </source>
</evidence>